<proteinExistence type="predicted"/>
<dbReference type="Proteomes" id="UP000235965">
    <property type="component" value="Unassembled WGS sequence"/>
</dbReference>
<evidence type="ECO:0008006" key="3">
    <source>
        <dbReference type="Google" id="ProtNLM"/>
    </source>
</evidence>
<keyword evidence="2" id="KW-1185">Reference proteome</keyword>
<reference evidence="1 2" key="1">
    <citation type="submission" date="2017-12" db="EMBL/GenBank/DDBJ databases">
        <title>Hemimetabolous genomes reveal molecular basis of termite eusociality.</title>
        <authorList>
            <person name="Harrison M.C."/>
            <person name="Jongepier E."/>
            <person name="Robertson H.M."/>
            <person name="Arning N."/>
            <person name="Bitard-Feildel T."/>
            <person name="Chao H."/>
            <person name="Childers C.P."/>
            <person name="Dinh H."/>
            <person name="Doddapaneni H."/>
            <person name="Dugan S."/>
            <person name="Gowin J."/>
            <person name="Greiner C."/>
            <person name="Han Y."/>
            <person name="Hu H."/>
            <person name="Hughes D.S.T."/>
            <person name="Huylmans A.-K."/>
            <person name="Kemena C."/>
            <person name="Kremer L.P.M."/>
            <person name="Lee S.L."/>
            <person name="Lopez-Ezquerra A."/>
            <person name="Mallet L."/>
            <person name="Monroy-Kuhn J.M."/>
            <person name="Moser A."/>
            <person name="Murali S.C."/>
            <person name="Muzny D.M."/>
            <person name="Otani S."/>
            <person name="Piulachs M.-D."/>
            <person name="Poelchau M."/>
            <person name="Qu J."/>
            <person name="Schaub F."/>
            <person name="Wada-Katsumata A."/>
            <person name="Worley K.C."/>
            <person name="Xie Q."/>
            <person name="Ylla G."/>
            <person name="Poulsen M."/>
            <person name="Gibbs R.A."/>
            <person name="Schal C."/>
            <person name="Richards S."/>
            <person name="Belles X."/>
            <person name="Korb J."/>
            <person name="Bornberg-Bauer E."/>
        </authorList>
    </citation>
    <scope>NUCLEOTIDE SEQUENCE [LARGE SCALE GENOMIC DNA]</scope>
    <source>
        <tissue evidence="1">Whole body</tissue>
    </source>
</reference>
<protein>
    <recommendedName>
        <fullName evidence="3">DUF5641 domain-containing protein</fullName>
    </recommendedName>
</protein>
<evidence type="ECO:0000313" key="2">
    <source>
        <dbReference type="Proteomes" id="UP000235965"/>
    </source>
</evidence>
<dbReference type="OrthoDB" id="10060729at2759"/>
<evidence type="ECO:0000313" key="1">
    <source>
        <dbReference type="EMBL" id="PNF28671.1"/>
    </source>
</evidence>
<name>A0A2J7QJA3_9NEOP</name>
<dbReference type="AlphaFoldDB" id="A0A2J7QJA3"/>
<gene>
    <name evidence="1" type="ORF">B7P43_G08232</name>
</gene>
<dbReference type="EMBL" id="NEVH01013558">
    <property type="protein sequence ID" value="PNF28671.1"/>
    <property type="molecule type" value="Genomic_DNA"/>
</dbReference>
<dbReference type="InParanoid" id="A0A2J7QJA3"/>
<organism evidence="1 2">
    <name type="scientific">Cryptotermes secundus</name>
    <dbReference type="NCBI Taxonomy" id="105785"/>
    <lineage>
        <taxon>Eukaryota</taxon>
        <taxon>Metazoa</taxon>
        <taxon>Ecdysozoa</taxon>
        <taxon>Arthropoda</taxon>
        <taxon>Hexapoda</taxon>
        <taxon>Insecta</taxon>
        <taxon>Pterygota</taxon>
        <taxon>Neoptera</taxon>
        <taxon>Polyneoptera</taxon>
        <taxon>Dictyoptera</taxon>
        <taxon>Blattodea</taxon>
        <taxon>Blattoidea</taxon>
        <taxon>Termitoidae</taxon>
        <taxon>Kalotermitidae</taxon>
        <taxon>Cryptotermitinae</taxon>
        <taxon>Cryptotermes</taxon>
    </lineage>
</organism>
<accession>A0A2J7QJA3</accession>
<comment type="caution">
    <text evidence="1">The sequence shown here is derived from an EMBL/GenBank/DDBJ whole genome shotgun (WGS) entry which is preliminary data.</text>
</comment>
<sequence>MKERYNVGRRQVDFRVGDLVMLRLHPLSSKSQQQVRRLKVKWSLPMRLARFVSPVTVLLANPNTGVNVRKAHVSQLKRHLPPG</sequence>